<evidence type="ECO:0000313" key="2">
    <source>
        <dbReference type="Proteomes" id="UP000638263"/>
    </source>
</evidence>
<protein>
    <recommendedName>
        <fullName evidence="3">Dihydrodipicolinate reductase</fullName>
    </recommendedName>
</protein>
<evidence type="ECO:0000313" key="1">
    <source>
        <dbReference type="EMBL" id="GGK99722.1"/>
    </source>
</evidence>
<comment type="caution">
    <text evidence="1">The sequence shown here is derived from an EMBL/GenBank/DDBJ whole genome shotgun (WGS) entry which is preliminary data.</text>
</comment>
<accession>A0A917VNU9</accession>
<dbReference type="EMBL" id="BMMH01000002">
    <property type="protein sequence ID" value="GGK99722.1"/>
    <property type="molecule type" value="Genomic_DNA"/>
</dbReference>
<sequence length="307" mass="32490">MSSPTLAVAVLGAGPFADRIADRIRARPDLEVSTRAEAAQPPPEGTACVVYVPTFAEIAAGTPGDVLPRLLGDGHNVISTAPLDGHVPPAELLDACRIGRSTFHATGAFQATIPARLIRSLTEVTRGIRRVELVEELDLPENGVYPWGTRHDIGIGTTGSETATACAAAVDGYYAAGLRVLDEAVFQSAASTTATPSRSVEVITNDSGTVQKVIVDRGLGPGLSYRSIWTTSTADRAPLRYQLITTTDTAKGTANVRFRFTDGLHPADHLTCVNVIEALRPVHEHGPGIAHRDLSITRVMSDARLTS</sequence>
<organism evidence="1 2">
    <name type="scientific">Nocardia jinanensis</name>
    <dbReference type="NCBI Taxonomy" id="382504"/>
    <lineage>
        <taxon>Bacteria</taxon>
        <taxon>Bacillati</taxon>
        <taxon>Actinomycetota</taxon>
        <taxon>Actinomycetes</taxon>
        <taxon>Mycobacteriales</taxon>
        <taxon>Nocardiaceae</taxon>
        <taxon>Nocardia</taxon>
    </lineage>
</organism>
<reference evidence="1" key="1">
    <citation type="journal article" date="2014" name="Int. J. Syst. Evol. Microbiol.">
        <title>Complete genome sequence of Corynebacterium casei LMG S-19264T (=DSM 44701T), isolated from a smear-ripened cheese.</title>
        <authorList>
            <consortium name="US DOE Joint Genome Institute (JGI-PGF)"/>
            <person name="Walter F."/>
            <person name="Albersmeier A."/>
            <person name="Kalinowski J."/>
            <person name="Ruckert C."/>
        </authorList>
    </citation>
    <scope>NUCLEOTIDE SEQUENCE</scope>
    <source>
        <strain evidence="1">CGMCC 4.3508</strain>
    </source>
</reference>
<dbReference type="RefSeq" id="WP_062996943.1">
    <property type="nucleotide sequence ID" value="NZ_BMMH01000002.1"/>
</dbReference>
<proteinExistence type="predicted"/>
<evidence type="ECO:0008006" key="3">
    <source>
        <dbReference type="Google" id="ProtNLM"/>
    </source>
</evidence>
<keyword evidence="2" id="KW-1185">Reference proteome</keyword>
<gene>
    <name evidence="1" type="ORF">GCM10011588_12960</name>
</gene>
<reference evidence="1" key="2">
    <citation type="submission" date="2020-09" db="EMBL/GenBank/DDBJ databases">
        <authorList>
            <person name="Sun Q."/>
            <person name="Zhou Y."/>
        </authorList>
    </citation>
    <scope>NUCLEOTIDE SEQUENCE</scope>
    <source>
        <strain evidence="1">CGMCC 4.3508</strain>
    </source>
</reference>
<dbReference type="Proteomes" id="UP000638263">
    <property type="component" value="Unassembled WGS sequence"/>
</dbReference>
<dbReference type="AlphaFoldDB" id="A0A917VNU9"/>
<name>A0A917VNU9_9NOCA</name>